<sequence length="392" mass="43069">MSIFHAQPEAALRHAEAPASEHGHALDPALEKDRRSPRGHGHEYWLFTITVLNLSPLLIDWIVLRQHFSLALLLRLGVVAPIGIFGLWLCHFTTHTRLQAWATAAATLALSLVATALGQYAAEPYATRYMMAAQFLIFGAAVFTALPWRLTKLMTLIAVAGFALIVSSGLRWPPLDGNLDLVVFCLTTTAIALYLRRRKDLQLAEIINLRKLDSSHASELRDANHKLSLLSHTDPLTGVFNRRYLDRLVDQLAISIAPNAGYGLLMIDVDHFKFLNDRCGHLHGDQCLRLIATAIQRSLRSSDDAVIRYGGEEFAVVLPDADLFETMQVAEGLRAAIGALRIPNPGLGPEAFVSVSIGAYSATTAEDVTDSLRCADQALYCAKQAGRDRVFV</sequence>
<dbReference type="NCBIfam" id="TIGR00254">
    <property type="entry name" value="GGDEF"/>
    <property type="match status" value="1"/>
</dbReference>
<dbReference type="EMBL" id="CP000301">
    <property type="protein sequence ID" value="ABD88901.1"/>
    <property type="molecule type" value="Genomic_DNA"/>
</dbReference>
<evidence type="ECO:0000256" key="1">
    <source>
        <dbReference type="ARBA" id="ARBA00012528"/>
    </source>
</evidence>
<dbReference type="SUPFAM" id="SSF55073">
    <property type="entry name" value="Nucleotide cyclase"/>
    <property type="match status" value="1"/>
</dbReference>
<accession>Q211N5</accession>
<feature type="transmembrane region" description="Helical" evidence="4">
    <location>
        <begin position="70"/>
        <end position="89"/>
    </location>
</feature>
<evidence type="ECO:0000259" key="5">
    <source>
        <dbReference type="PROSITE" id="PS50887"/>
    </source>
</evidence>
<feature type="region of interest" description="Disordered" evidence="3">
    <location>
        <begin position="15"/>
        <end position="35"/>
    </location>
</feature>
<dbReference type="EC" id="2.7.7.65" evidence="1"/>
<feature type="transmembrane region" description="Helical" evidence="4">
    <location>
        <begin position="128"/>
        <end position="146"/>
    </location>
</feature>
<evidence type="ECO:0000256" key="4">
    <source>
        <dbReference type="SAM" id="Phobius"/>
    </source>
</evidence>
<dbReference type="KEGG" id="rpc:RPC_3360"/>
<dbReference type="STRING" id="316056.RPC_3360"/>
<comment type="catalytic activity">
    <reaction evidence="2">
        <text>2 GTP = 3',3'-c-di-GMP + 2 diphosphate</text>
        <dbReference type="Rhea" id="RHEA:24898"/>
        <dbReference type="ChEBI" id="CHEBI:33019"/>
        <dbReference type="ChEBI" id="CHEBI:37565"/>
        <dbReference type="ChEBI" id="CHEBI:58805"/>
        <dbReference type="EC" id="2.7.7.65"/>
    </reaction>
</comment>
<evidence type="ECO:0000256" key="2">
    <source>
        <dbReference type="ARBA" id="ARBA00034247"/>
    </source>
</evidence>
<reference evidence="6" key="1">
    <citation type="submission" date="2006-03" db="EMBL/GenBank/DDBJ databases">
        <title>Complete sequence of Rhodopseudomonas palustris BisB18.</title>
        <authorList>
            <consortium name="US DOE Joint Genome Institute"/>
            <person name="Copeland A."/>
            <person name="Lucas S."/>
            <person name="Lapidus A."/>
            <person name="Barry K."/>
            <person name="Detter J.C."/>
            <person name="Glavina del Rio T."/>
            <person name="Hammon N."/>
            <person name="Israni S."/>
            <person name="Dalin E."/>
            <person name="Tice H."/>
            <person name="Pitluck S."/>
            <person name="Chain P."/>
            <person name="Malfatti S."/>
            <person name="Shin M."/>
            <person name="Vergez L."/>
            <person name="Schmutz J."/>
            <person name="Larimer F."/>
            <person name="Land M."/>
            <person name="Hauser L."/>
            <person name="Pelletier D.A."/>
            <person name="Kyrpides N."/>
            <person name="Anderson I."/>
            <person name="Oda Y."/>
            <person name="Harwood C.S."/>
            <person name="Richardson P."/>
        </authorList>
    </citation>
    <scope>NUCLEOTIDE SEQUENCE [LARGE SCALE GENOMIC DNA]</scope>
    <source>
        <strain evidence="6">BisB18</strain>
    </source>
</reference>
<dbReference type="Pfam" id="PF00990">
    <property type="entry name" value="GGDEF"/>
    <property type="match status" value="1"/>
</dbReference>
<proteinExistence type="predicted"/>
<organism evidence="6">
    <name type="scientific">Rhodopseudomonas palustris (strain BisB18)</name>
    <dbReference type="NCBI Taxonomy" id="316056"/>
    <lineage>
        <taxon>Bacteria</taxon>
        <taxon>Pseudomonadati</taxon>
        <taxon>Pseudomonadota</taxon>
        <taxon>Alphaproteobacteria</taxon>
        <taxon>Hyphomicrobiales</taxon>
        <taxon>Nitrobacteraceae</taxon>
        <taxon>Rhodopseudomonas</taxon>
    </lineage>
</organism>
<dbReference type="CDD" id="cd01949">
    <property type="entry name" value="GGDEF"/>
    <property type="match status" value="1"/>
</dbReference>
<evidence type="ECO:0000256" key="3">
    <source>
        <dbReference type="SAM" id="MobiDB-lite"/>
    </source>
</evidence>
<dbReference type="InterPro" id="IPR000160">
    <property type="entry name" value="GGDEF_dom"/>
</dbReference>
<gene>
    <name evidence="6" type="ordered locus">RPC_3360</name>
</gene>
<protein>
    <recommendedName>
        <fullName evidence="1">diguanylate cyclase</fullName>
        <ecNumber evidence="1">2.7.7.65</ecNumber>
    </recommendedName>
</protein>
<dbReference type="AlphaFoldDB" id="Q211N5"/>
<dbReference type="InterPro" id="IPR029787">
    <property type="entry name" value="Nucleotide_cyclase"/>
</dbReference>
<dbReference type="SMART" id="SM00267">
    <property type="entry name" value="GGDEF"/>
    <property type="match status" value="1"/>
</dbReference>
<feature type="transmembrane region" description="Helical" evidence="4">
    <location>
        <begin position="44"/>
        <end position="64"/>
    </location>
</feature>
<evidence type="ECO:0000313" key="6">
    <source>
        <dbReference type="EMBL" id="ABD88901.1"/>
    </source>
</evidence>
<dbReference type="FunFam" id="3.30.70.270:FF:000001">
    <property type="entry name" value="Diguanylate cyclase domain protein"/>
    <property type="match status" value="1"/>
</dbReference>
<name>Q211N5_RHOPB</name>
<keyword evidence="4" id="KW-1133">Transmembrane helix</keyword>
<feature type="domain" description="GGDEF" evidence="5">
    <location>
        <begin position="260"/>
        <end position="392"/>
    </location>
</feature>
<dbReference type="InterPro" id="IPR050469">
    <property type="entry name" value="Diguanylate_Cyclase"/>
</dbReference>
<dbReference type="eggNOG" id="COG3706">
    <property type="taxonomic scope" value="Bacteria"/>
</dbReference>
<dbReference type="GO" id="GO:0043709">
    <property type="term" value="P:cell adhesion involved in single-species biofilm formation"/>
    <property type="evidence" value="ECO:0007669"/>
    <property type="project" value="TreeGrafter"/>
</dbReference>
<dbReference type="OrthoDB" id="9759607at2"/>
<dbReference type="HOGENOM" id="CLU_000445_11_2_5"/>
<dbReference type="GO" id="GO:1902201">
    <property type="term" value="P:negative regulation of bacterial-type flagellum-dependent cell motility"/>
    <property type="evidence" value="ECO:0007669"/>
    <property type="project" value="TreeGrafter"/>
</dbReference>
<dbReference type="RefSeq" id="WP_011473789.1">
    <property type="nucleotide sequence ID" value="NC_007925.1"/>
</dbReference>
<keyword evidence="4" id="KW-0472">Membrane</keyword>
<feature type="transmembrane region" description="Helical" evidence="4">
    <location>
        <begin position="153"/>
        <end position="172"/>
    </location>
</feature>
<dbReference type="Gene3D" id="3.30.70.270">
    <property type="match status" value="1"/>
</dbReference>
<feature type="transmembrane region" description="Helical" evidence="4">
    <location>
        <begin position="101"/>
        <end position="122"/>
    </location>
</feature>
<dbReference type="GO" id="GO:0052621">
    <property type="term" value="F:diguanylate cyclase activity"/>
    <property type="evidence" value="ECO:0007669"/>
    <property type="project" value="UniProtKB-EC"/>
</dbReference>
<dbReference type="InterPro" id="IPR043128">
    <property type="entry name" value="Rev_trsase/Diguanyl_cyclase"/>
</dbReference>
<dbReference type="PANTHER" id="PTHR45138:SF9">
    <property type="entry name" value="DIGUANYLATE CYCLASE DGCM-RELATED"/>
    <property type="match status" value="1"/>
</dbReference>
<keyword evidence="4" id="KW-0812">Transmembrane</keyword>
<dbReference type="PANTHER" id="PTHR45138">
    <property type="entry name" value="REGULATORY COMPONENTS OF SENSORY TRANSDUCTION SYSTEM"/>
    <property type="match status" value="1"/>
</dbReference>
<dbReference type="PROSITE" id="PS50887">
    <property type="entry name" value="GGDEF"/>
    <property type="match status" value="1"/>
</dbReference>
<dbReference type="GO" id="GO:0005886">
    <property type="term" value="C:plasma membrane"/>
    <property type="evidence" value="ECO:0007669"/>
    <property type="project" value="TreeGrafter"/>
</dbReference>
<feature type="transmembrane region" description="Helical" evidence="4">
    <location>
        <begin position="178"/>
        <end position="195"/>
    </location>
</feature>